<dbReference type="RefSeq" id="WP_217148076.1">
    <property type="nucleotide sequence ID" value="NZ_JAFMOY010000109.1"/>
</dbReference>
<evidence type="ECO:0000259" key="3">
    <source>
        <dbReference type="PROSITE" id="PS51186"/>
    </source>
</evidence>
<dbReference type="InterPro" id="IPR050832">
    <property type="entry name" value="Bact_Acetyltransf"/>
</dbReference>
<feature type="domain" description="N-acetyltransferase" evidence="3">
    <location>
        <begin position="10"/>
        <end position="148"/>
    </location>
</feature>
<keyword evidence="2" id="KW-0012">Acyltransferase</keyword>
<evidence type="ECO:0000313" key="4">
    <source>
        <dbReference type="EMBL" id="MBU9844118.1"/>
    </source>
</evidence>
<gene>
    <name evidence="4" type="ORF">J1784_03695</name>
</gene>
<evidence type="ECO:0000256" key="2">
    <source>
        <dbReference type="ARBA" id="ARBA00023315"/>
    </source>
</evidence>
<name>A0ABS6LB00_9GAMM</name>
<sequence>MEAYSLPSPLNIRPYNETDRPFLRTLYLASRKHTWTWLEDDFQLEDFDRAVIGEKVVVAERDGHLLGFASIFTQENFLHNLFVDPQFQGSGAGSALLHAAEATFTRRGSLKCLVKSQNSVAFYLSKGWVIISTGDSPKGEYYLFHSPEK</sequence>
<keyword evidence="5" id="KW-1185">Reference proteome</keyword>
<comment type="caution">
    <text evidence="4">The sequence shown here is derived from an EMBL/GenBank/DDBJ whole genome shotgun (WGS) entry which is preliminary data.</text>
</comment>
<keyword evidence="1" id="KW-0808">Transferase</keyword>
<dbReference type="PANTHER" id="PTHR43877">
    <property type="entry name" value="AMINOALKYLPHOSPHONATE N-ACETYLTRANSFERASE-RELATED-RELATED"/>
    <property type="match status" value="1"/>
</dbReference>
<dbReference type="PROSITE" id="PS51186">
    <property type="entry name" value="GNAT"/>
    <property type="match status" value="1"/>
</dbReference>
<dbReference type="Proteomes" id="UP000739284">
    <property type="component" value="Unassembled WGS sequence"/>
</dbReference>
<accession>A0ABS6LB00</accession>
<organism evidence="4 5">
    <name type="scientific">Rahnella ecdela</name>
    <dbReference type="NCBI Taxonomy" id="2816250"/>
    <lineage>
        <taxon>Bacteria</taxon>
        <taxon>Pseudomonadati</taxon>
        <taxon>Pseudomonadota</taxon>
        <taxon>Gammaproteobacteria</taxon>
        <taxon>Enterobacterales</taxon>
        <taxon>Yersiniaceae</taxon>
        <taxon>Rahnella</taxon>
    </lineage>
</organism>
<evidence type="ECO:0000313" key="5">
    <source>
        <dbReference type="Proteomes" id="UP000739284"/>
    </source>
</evidence>
<dbReference type="PANTHER" id="PTHR43877:SF1">
    <property type="entry name" value="ACETYLTRANSFERASE"/>
    <property type="match status" value="1"/>
</dbReference>
<evidence type="ECO:0000256" key="1">
    <source>
        <dbReference type="ARBA" id="ARBA00022679"/>
    </source>
</evidence>
<protein>
    <submittedName>
        <fullName evidence="4">GNAT family N-acetyltransferase</fullName>
    </submittedName>
</protein>
<dbReference type="Pfam" id="PF13673">
    <property type="entry name" value="Acetyltransf_10"/>
    <property type="match status" value="1"/>
</dbReference>
<reference evidence="4 5" key="1">
    <citation type="submission" date="2021-03" db="EMBL/GenBank/DDBJ databases">
        <title>Five novel Rahnella species.</title>
        <authorList>
            <person name="Brady C."/>
            <person name="Asselin J."/>
            <person name="Beer S."/>
            <person name="Bruberg M.B."/>
            <person name="Crampton B."/>
            <person name="Venter S."/>
            <person name="Arnold D."/>
            <person name="Denman S."/>
        </authorList>
    </citation>
    <scope>NUCLEOTIDE SEQUENCE [LARGE SCALE GENOMIC DNA]</scope>
    <source>
        <strain evidence="4 5">FRB 231</strain>
    </source>
</reference>
<dbReference type="CDD" id="cd04301">
    <property type="entry name" value="NAT_SF"/>
    <property type="match status" value="1"/>
</dbReference>
<dbReference type="InterPro" id="IPR000182">
    <property type="entry name" value="GNAT_dom"/>
</dbReference>
<proteinExistence type="predicted"/>
<dbReference type="EMBL" id="JAFMOY010000109">
    <property type="protein sequence ID" value="MBU9844118.1"/>
    <property type="molecule type" value="Genomic_DNA"/>
</dbReference>